<evidence type="ECO:0000313" key="5">
    <source>
        <dbReference type="Proteomes" id="UP000281498"/>
    </source>
</evidence>
<dbReference type="GO" id="GO:0005975">
    <property type="term" value="P:carbohydrate metabolic process"/>
    <property type="evidence" value="ECO:0007669"/>
    <property type="project" value="InterPro"/>
</dbReference>
<dbReference type="SUPFAM" id="SSF48208">
    <property type="entry name" value="Six-hairpin glycosidases"/>
    <property type="match status" value="1"/>
</dbReference>
<dbReference type="Gene3D" id="1.50.10.10">
    <property type="match status" value="1"/>
</dbReference>
<dbReference type="PIRSF" id="PIRSF007663">
    <property type="entry name" value="UCP007663"/>
    <property type="match status" value="1"/>
</dbReference>
<dbReference type="PANTHER" id="PTHR31084:SF0">
    <property type="entry name" value="ALPHA-L-FUCOSIDASE 2"/>
    <property type="match status" value="1"/>
</dbReference>
<evidence type="ECO:0000259" key="3">
    <source>
        <dbReference type="Pfam" id="PF22124"/>
    </source>
</evidence>
<proteinExistence type="predicted"/>
<dbReference type="InterPro" id="IPR027414">
    <property type="entry name" value="GH95_N_dom"/>
</dbReference>
<dbReference type="InterPro" id="IPR054363">
    <property type="entry name" value="GH95_cat"/>
</dbReference>
<accession>A0A3A9K365</accession>
<gene>
    <name evidence="4" type="ORF">CR203_11415</name>
</gene>
<dbReference type="RefSeq" id="WP_110937397.1">
    <property type="nucleotide sequence ID" value="NZ_KZ614146.1"/>
</dbReference>
<evidence type="ECO:0000313" key="4">
    <source>
        <dbReference type="EMBL" id="RKL67117.1"/>
    </source>
</evidence>
<organism evidence="4 5">
    <name type="scientific">Salipaludibacillus neizhouensis</name>
    <dbReference type="NCBI Taxonomy" id="885475"/>
    <lineage>
        <taxon>Bacteria</taxon>
        <taxon>Bacillati</taxon>
        <taxon>Bacillota</taxon>
        <taxon>Bacilli</taxon>
        <taxon>Bacillales</taxon>
        <taxon>Bacillaceae</taxon>
    </lineage>
</organism>
<dbReference type="Pfam" id="PF21307">
    <property type="entry name" value="Glyco_hydro_95_C"/>
    <property type="match status" value="1"/>
</dbReference>
<reference evidence="4 5" key="1">
    <citation type="submission" date="2017-10" db="EMBL/GenBank/DDBJ databases">
        <title>Bacillus sp. nov., a halophilic bacterium isolated from a Keqin Lake.</title>
        <authorList>
            <person name="Wang H."/>
        </authorList>
    </citation>
    <scope>NUCLEOTIDE SEQUENCE [LARGE SCALE GENOMIC DNA]</scope>
    <source>
        <strain evidence="4 5">KCTC 13187</strain>
    </source>
</reference>
<dbReference type="AlphaFoldDB" id="A0A3A9K365"/>
<feature type="domain" description="Glycosyl hydrolase family 95 N-terminal" evidence="1">
    <location>
        <begin position="13"/>
        <end position="245"/>
    </location>
</feature>
<feature type="domain" description="Glycosyl hydrolase family 95 catalytic" evidence="3">
    <location>
        <begin position="274"/>
        <end position="686"/>
    </location>
</feature>
<dbReference type="InterPro" id="IPR008928">
    <property type="entry name" value="6-hairpin_glycosidase_sf"/>
</dbReference>
<dbReference type="OrthoDB" id="9802600at2"/>
<evidence type="ECO:0000259" key="2">
    <source>
        <dbReference type="Pfam" id="PF21307"/>
    </source>
</evidence>
<dbReference type="InterPro" id="IPR016518">
    <property type="entry name" value="Alpha-L-fucosidase"/>
</dbReference>
<protein>
    <submittedName>
        <fullName evidence="4">Alpha-L-fucosidase</fullName>
    </submittedName>
</protein>
<dbReference type="EMBL" id="PDOE01000004">
    <property type="protein sequence ID" value="RKL67117.1"/>
    <property type="molecule type" value="Genomic_DNA"/>
</dbReference>
<dbReference type="GO" id="GO:0004560">
    <property type="term" value="F:alpha-L-fucosidase activity"/>
    <property type="evidence" value="ECO:0007669"/>
    <property type="project" value="InterPro"/>
</dbReference>
<feature type="domain" description="Alpha fucosidase A-like C-terminal" evidence="2">
    <location>
        <begin position="692"/>
        <end position="770"/>
    </location>
</feature>
<dbReference type="PANTHER" id="PTHR31084">
    <property type="entry name" value="ALPHA-L-FUCOSIDASE 2"/>
    <property type="match status" value="1"/>
</dbReference>
<sequence length="787" mass="89419">MQEGIVKTPARGLKSKEAAVCWEEALVTGNGKMGALVFGDPLEETIILNHEKLYEPFNDHIVQNNDLSPYLKKIRAMMKKGKFQDAADLFSNKSGHPLLFTDAYHPAYALKLDLAKEGYVTDYMRTVDFETGEVAVQWEDNRGEMVRKQFISRTHDVMVLQLKSNQNALLNGELYVDDLVLEGSAKDKKVSTDDVFISFTCNYLKTKKGYGGTSLILTKGGGSVITENEKILIRDTREVIILTKVTPIDDYERDVRDTLASLKEELLSIANKDYQTLKSAHVKEHGEMFRRMTFSICEDTEMDITTEELLAEPKEELNQRLLQKMFDMGRYVFISASGDNPPNLVGLWTGDWRPPWSGDFTTDANVNLAVSGGGIGNMREALEGYFKLIEKISPDWKVNAKTLYGCRGFLAGARTDGNHNIHTHFNKDWPLGFWTAAAQWLVMPFFEWYQISGDREFFIHRTLPLMKEIALFYEDFLTEYDENGKVMFVPSYSPENTPIIENELLAKGWQESQAAINATMDIAATKELLTNLISTCTELDIEKDNVQKWREQLEQLPDYMINEDGALKEWSHKDLHDKYDHRHISHLYPVWPGHEITPSENPRLFKAAEIALQKRKRGNDSAHGVMHCGIVAARQKNSRIVLENMKFLLEEGDYIHSSLVTSHNPGREVYNVDANCSLPTLVMEMLVYTYPGVVELLPALPEEIARGSITGILGRGQVKVENLEWDLLNKKVSISLLSGKDQEIELCLRQGISKVIDSENTIVRRVNNYTILLNLKSKKLTKLQITI</sequence>
<dbReference type="Pfam" id="PF22124">
    <property type="entry name" value="Glyco_hydro_95_cat"/>
    <property type="match status" value="1"/>
</dbReference>
<dbReference type="Pfam" id="PF14498">
    <property type="entry name" value="Glyco_hyd_65N_2"/>
    <property type="match status" value="1"/>
</dbReference>
<dbReference type="InterPro" id="IPR049053">
    <property type="entry name" value="AFCA-like_C"/>
</dbReference>
<comment type="caution">
    <text evidence="4">The sequence shown here is derived from an EMBL/GenBank/DDBJ whole genome shotgun (WGS) entry which is preliminary data.</text>
</comment>
<name>A0A3A9K365_9BACI</name>
<dbReference type="Proteomes" id="UP000281498">
    <property type="component" value="Unassembled WGS sequence"/>
</dbReference>
<dbReference type="InterPro" id="IPR012341">
    <property type="entry name" value="6hp_glycosidase-like_sf"/>
</dbReference>
<keyword evidence="5" id="KW-1185">Reference proteome</keyword>
<evidence type="ECO:0000259" key="1">
    <source>
        <dbReference type="Pfam" id="PF14498"/>
    </source>
</evidence>